<reference evidence="1 2" key="1">
    <citation type="journal article" date="2018" name="Mol. Plant">
        <title>The genome of Artemisia annua provides insight into the evolution of Asteraceae family and artemisinin biosynthesis.</title>
        <authorList>
            <person name="Shen Q."/>
            <person name="Zhang L."/>
            <person name="Liao Z."/>
            <person name="Wang S."/>
            <person name="Yan T."/>
            <person name="Shi P."/>
            <person name="Liu M."/>
            <person name="Fu X."/>
            <person name="Pan Q."/>
            <person name="Wang Y."/>
            <person name="Lv Z."/>
            <person name="Lu X."/>
            <person name="Zhang F."/>
            <person name="Jiang W."/>
            <person name="Ma Y."/>
            <person name="Chen M."/>
            <person name="Hao X."/>
            <person name="Li L."/>
            <person name="Tang Y."/>
            <person name="Lv G."/>
            <person name="Zhou Y."/>
            <person name="Sun X."/>
            <person name="Brodelius P.E."/>
            <person name="Rose J.K.C."/>
            <person name="Tang K."/>
        </authorList>
    </citation>
    <scope>NUCLEOTIDE SEQUENCE [LARGE SCALE GENOMIC DNA]</scope>
    <source>
        <strain evidence="2">cv. Huhao1</strain>
        <tissue evidence="1">Leaf</tissue>
    </source>
</reference>
<comment type="caution">
    <text evidence="1">The sequence shown here is derived from an EMBL/GenBank/DDBJ whole genome shotgun (WGS) entry which is preliminary data.</text>
</comment>
<name>A0A2U1QKT9_ARTAN</name>
<dbReference type="Proteomes" id="UP000245207">
    <property type="component" value="Unassembled WGS sequence"/>
</dbReference>
<dbReference type="AlphaFoldDB" id="A0A2U1QKT9"/>
<evidence type="ECO:0000313" key="1">
    <source>
        <dbReference type="EMBL" id="PWA98598.1"/>
    </source>
</evidence>
<dbReference type="SUPFAM" id="SSF48445">
    <property type="entry name" value="14-3-3 protein"/>
    <property type="match status" value="1"/>
</dbReference>
<protein>
    <submittedName>
        <fullName evidence="1">Uncharacterized protein</fullName>
    </submittedName>
</protein>
<accession>A0A2U1QKT9</accession>
<proteinExistence type="predicted"/>
<organism evidence="1 2">
    <name type="scientific">Artemisia annua</name>
    <name type="common">Sweet wormwood</name>
    <dbReference type="NCBI Taxonomy" id="35608"/>
    <lineage>
        <taxon>Eukaryota</taxon>
        <taxon>Viridiplantae</taxon>
        <taxon>Streptophyta</taxon>
        <taxon>Embryophyta</taxon>
        <taxon>Tracheophyta</taxon>
        <taxon>Spermatophyta</taxon>
        <taxon>Magnoliopsida</taxon>
        <taxon>eudicotyledons</taxon>
        <taxon>Gunneridae</taxon>
        <taxon>Pentapetalae</taxon>
        <taxon>asterids</taxon>
        <taxon>campanulids</taxon>
        <taxon>Asterales</taxon>
        <taxon>Asteraceae</taxon>
        <taxon>Asteroideae</taxon>
        <taxon>Anthemideae</taxon>
        <taxon>Artemisiinae</taxon>
        <taxon>Artemisia</taxon>
    </lineage>
</organism>
<sequence>MEDRRKWLLSSAAARQKAEKESKLYYATARFVCDFYLPETEEEHKVLDVVSSNIIDIYSNYEKVFIVKKHNEDDVSEVIKEYRSKVENELNYFFENMINVATKQAIKDFIECRNISSIIKEHRSKVEEELTYVCNNVSDVTIKQAFSQLLADFQSGPKPKDPPSQV</sequence>
<dbReference type="EMBL" id="PKPP01000059">
    <property type="protein sequence ID" value="PWA98598.1"/>
    <property type="molecule type" value="Genomic_DNA"/>
</dbReference>
<gene>
    <name evidence="1" type="ORF">CTI12_AA017210</name>
</gene>
<dbReference type="InterPro" id="IPR036815">
    <property type="entry name" value="14-3-3_dom_sf"/>
</dbReference>
<keyword evidence="2" id="KW-1185">Reference proteome</keyword>
<evidence type="ECO:0000313" key="2">
    <source>
        <dbReference type="Proteomes" id="UP000245207"/>
    </source>
</evidence>